<reference evidence="10 11" key="1">
    <citation type="submission" date="2016-11" db="EMBL/GenBank/DDBJ databases">
        <authorList>
            <person name="Jaros S."/>
            <person name="Januszkiewicz K."/>
            <person name="Wedrychowicz H."/>
        </authorList>
    </citation>
    <scope>NUCLEOTIDE SEQUENCE [LARGE SCALE GENOMIC DNA]</scope>
    <source>
        <strain evidence="10 11">DSM 6191</strain>
    </source>
</reference>
<dbReference type="PRINTS" id="PR00038">
    <property type="entry name" value="HTHLUXR"/>
</dbReference>
<comment type="function">
    <text evidence="6">May play the central regulatory role in sporulation. It may be an element of the effector pathway responsible for the activation of sporulation genes in response to nutritional stress. Spo0A may act in concert with spo0H (a sigma factor) to control the expression of some genes that are critical to the sporulation process.</text>
</comment>
<dbReference type="SMART" id="SM00421">
    <property type="entry name" value="HTH_LUXR"/>
    <property type="match status" value="1"/>
</dbReference>
<evidence type="ECO:0000256" key="7">
    <source>
        <dbReference type="PROSITE-ProRule" id="PRU00169"/>
    </source>
</evidence>
<dbReference type="Pfam" id="PF00196">
    <property type="entry name" value="GerE"/>
    <property type="match status" value="1"/>
</dbReference>
<dbReference type="InterPro" id="IPR001789">
    <property type="entry name" value="Sig_transdc_resp-reg_receiver"/>
</dbReference>
<dbReference type="SMART" id="SM00448">
    <property type="entry name" value="REC"/>
    <property type="match status" value="1"/>
</dbReference>
<keyword evidence="5" id="KW-0804">Transcription</keyword>
<dbReference type="PANTHER" id="PTHR43214">
    <property type="entry name" value="TWO-COMPONENT RESPONSE REGULATOR"/>
    <property type="match status" value="1"/>
</dbReference>
<sequence>MACIKIAIADDENLIREALKIILSSYKEIEVVGVCDDGEAAYQLCKNQKVDVILMDIRMPNCDGVQGTKLVKSISPETKVLILTTFKDDEYIIGAMRYGASGYMLKDTSHERIFEAIKGVYGGNIIMHPEVANKMIENRDELSQEERIKEIKSRNKLTSREIDIIEAISSGLSNKEIGEKLFLTEGTVKNNITEILGKLELRDRTQIAIFAFKNKLVD</sequence>
<feature type="domain" description="HTH luxR-type" evidence="8">
    <location>
        <begin position="150"/>
        <end position="215"/>
    </location>
</feature>
<accession>A0A1M5XQX8</accession>
<evidence type="ECO:0000256" key="3">
    <source>
        <dbReference type="ARBA" id="ARBA00023015"/>
    </source>
</evidence>
<organism evidence="10 11">
    <name type="scientific">Clostridium intestinale DSM 6191</name>
    <dbReference type="NCBI Taxonomy" id="1121320"/>
    <lineage>
        <taxon>Bacteria</taxon>
        <taxon>Bacillati</taxon>
        <taxon>Bacillota</taxon>
        <taxon>Clostridia</taxon>
        <taxon>Eubacteriales</taxon>
        <taxon>Clostridiaceae</taxon>
        <taxon>Clostridium</taxon>
    </lineage>
</organism>
<evidence type="ECO:0000259" key="8">
    <source>
        <dbReference type="PROSITE" id="PS50043"/>
    </source>
</evidence>
<dbReference type="EMBL" id="FQXU01000005">
    <property type="protein sequence ID" value="SHI02156.1"/>
    <property type="molecule type" value="Genomic_DNA"/>
</dbReference>
<evidence type="ECO:0000256" key="2">
    <source>
        <dbReference type="ARBA" id="ARBA00022553"/>
    </source>
</evidence>
<dbReference type="PROSITE" id="PS50110">
    <property type="entry name" value="RESPONSE_REGULATORY"/>
    <property type="match status" value="1"/>
</dbReference>
<evidence type="ECO:0000313" key="11">
    <source>
        <dbReference type="Proteomes" id="UP000184241"/>
    </source>
</evidence>
<evidence type="ECO:0000256" key="6">
    <source>
        <dbReference type="ARBA" id="ARBA00024867"/>
    </source>
</evidence>
<feature type="modified residue" description="4-aspartylphosphate" evidence="7">
    <location>
        <position position="56"/>
    </location>
</feature>
<dbReference type="Proteomes" id="UP000184241">
    <property type="component" value="Unassembled WGS sequence"/>
</dbReference>
<dbReference type="PROSITE" id="PS50043">
    <property type="entry name" value="HTH_LUXR_2"/>
    <property type="match status" value="1"/>
</dbReference>
<keyword evidence="4" id="KW-0238">DNA-binding</keyword>
<feature type="domain" description="Response regulatory" evidence="9">
    <location>
        <begin position="5"/>
        <end position="121"/>
    </location>
</feature>
<dbReference type="PANTHER" id="PTHR43214:SF40">
    <property type="entry name" value="TRANSCRIPTIONAL REGULATORY PROTEIN LNRK"/>
    <property type="match status" value="1"/>
</dbReference>
<dbReference type="InterPro" id="IPR000792">
    <property type="entry name" value="Tscrpt_reg_LuxR_C"/>
</dbReference>
<dbReference type="RefSeq" id="WP_073018412.1">
    <property type="nucleotide sequence ID" value="NZ_FQXU01000005.1"/>
</dbReference>
<evidence type="ECO:0000256" key="1">
    <source>
        <dbReference type="ARBA" id="ARBA00018672"/>
    </source>
</evidence>
<dbReference type="InterPro" id="IPR058245">
    <property type="entry name" value="NreC/VraR/RcsB-like_REC"/>
</dbReference>
<dbReference type="CDD" id="cd17535">
    <property type="entry name" value="REC_NarL-like"/>
    <property type="match status" value="1"/>
</dbReference>
<evidence type="ECO:0000256" key="5">
    <source>
        <dbReference type="ARBA" id="ARBA00023163"/>
    </source>
</evidence>
<dbReference type="Gene3D" id="3.40.50.2300">
    <property type="match status" value="1"/>
</dbReference>
<keyword evidence="3" id="KW-0805">Transcription regulation</keyword>
<evidence type="ECO:0000256" key="4">
    <source>
        <dbReference type="ARBA" id="ARBA00023125"/>
    </source>
</evidence>
<protein>
    <recommendedName>
        <fullName evidence="1">Stage 0 sporulation protein A homolog</fullName>
    </recommendedName>
</protein>
<dbReference type="InterPro" id="IPR039420">
    <property type="entry name" value="WalR-like"/>
</dbReference>
<keyword evidence="2 7" id="KW-0597">Phosphoprotein</keyword>
<gene>
    <name evidence="10" type="ORF">SAMN02745941_01579</name>
</gene>
<dbReference type="InterPro" id="IPR016032">
    <property type="entry name" value="Sig_transdc_resp-reg_C-effctor"/>
</dbReference>
<proteinExistence type="predicted"/>
<dbReference type="GO" id="GO:0006355">
    <property type="term" value="P:regulation of DNA-templated transcription"/>
    <property type="evidence" value="ECO:0007669"/>
    <property type="project" value="InterPro"/>
</dbReference>
<dbReference type="CDD" id="cd06170">
    <property type="entry name" value="LuxR_C_like"/>
    <property type="match status" value="1"/>
</dbReference>
<dbReference type="GO" id="GO:0003677">
    <property type="term" value="F:DNA binding"/>
    <property type="evidence" value="ECO:0007669"/>
    <property type="project" value="UniProtKB-KW"/>
</dbReference>
<evidence type="ECO:0000313" key="10">
    <source>
        <dbReference type="EMBL" id="SHI02156.1"/>
    </source>
</evidence>
<evidence type="ECO:0000259" key="9">
    <source>
        <dbReference type="PROSITE" id="PS50110"/>
    </source>
</evidence>
<dbReference type="SUPFAM" id="SSF52172">
    <property type="entry name" value="CheY-like"/>
    <property type="match status" value="1"/>
</dbReference>
<name>A0A1M5XQX8_9CLOT</name>
<dbReference type="AlphaFoldDB" id="A0A1M5XQX8"/>
<dbReference type="SUPFAM" id="SSF46894">
    <property type="entry name" value="C-terminal effector domain of the bipartite response regulators"/>
    <property type="match status" value="1"/>
</dbReference>
<dbReference type="GO" id="GO:0000160">
    <property type="term" value="P:phosphorelay signal transduction system"/>
    <property type="evidence" value="ECO:0007669"/>
    <property type="project" value="InterPro"/>
</dbReference>
<dbReference type="Pfam" id="PF00072">
    <property type="entry name" value="Response_reg"/>
    <property type="match status" value="1"/>
</dbReference>
<dbReference type="InterPro" id="IPR011006">
    <property type="entry name" value="CheY-like_superfamily"/>
</dbReference>